<comment type="caution">
    <text evidence="2">The sequence shown here is derived from an EMBL/GenBank/DDBJ whole genome shotgun (WGS) entry which is preliminary data.</text>
</comment>
<evidence type="ECO:0000313" key="3">
    <source>
        <dbReference type="Proteomes" id="UP000824120"/>
    </source>
</evidence>
<evidence type="ECO:0000256" key="1">
    <source>
        <dbReference type="SAM" id="MobiDB-lite"/>
    </source>
</evidence>
<name>A0A9J6B458_SOLCO</name>
<accession>A0A9J6B458</accession>
<dbReference type="Proteomes" id="UP000824120">
    <property type="component" value="Chromosome 1"/>
</dbReference>
<gene>
    <name evidence="2" type="ORF">H5410_003206</name>
</gene>
<dbReference type="EMBL" id="JACXVP010000001">
    <property type="protein sequence ID" value="KAG5631489.1"/>
    <property type="molecule type" value="Genomic_DNA"/>
</dbReference>
<reference evidence="2 3" key="1">
    <citation type="submission" date="2020-09" db="EMBL/GenBank/DDBJ databases">
        <title>De no assembly of potato wild relative species, Solanum commersonii.</title>
        <authorList>
            <person name="Cho K."/>
        </authorList>
    </citation>
    <scope>NUCLEOTIDE SEQUENCE [LARGE SCALE GENOMIC DNA]</scope>
    <source>
        <strain evidence="2">LZ3.2</strain>
        <tissue evidence="2">Leaf</tissue>
    </source>
</reference>
<feature type="compositionally biased region" description="Basic and acidic residues" evidence="1">
    <location>
        <begin position="48"/>
        <end position="60"/>
    </location>
</feature>
<keyword evidence="3" id="KW-1185">Reference proteome</keyword>
<organism evidence="2 3">
    <name type="scientific">Solanum commersonii</name>
    <name type="common">Commerson's wild potato</name>
    <name type="synonym">Commerson's nightshade</name>
    <dbReference type="NCBI Taxonomy" id="4109"/>
    <lineage>
        <taxon>Eukaryota</taxon>
        <taxon>Viridiplantae</taxon>
        <taxon>Streptophyta</taxon>
        <taxon>Embryophyta</taxon>
        <taxon>Tracheophyta</taxon>
        <taxon>Spermatophyta</taxon>
        <taxon>Magnoliopsida</taxon>
        <taxon>eudicotyledons</taxon>
        <taxon>Gunneridae</taxon>
        <taxon>Pentapetalae</taxon>
        <taxon>asterids</taxon>
        <taxon>lamiids</taxon>
        <taxon>Solanales</taxon>
        <taxon>Solanaceae</taxon>
        <taxon>Solanoideae</taxon>
        <taxon>Solaneae</taxon>
        <taxon>Solanum</taxon>
    </lineage>
</organism>
<dbReference type="AlphaFoldDB" id="A0A9J6B458"/>
<feature type="region of interest" description="Disordered" evidence="1">
    <location>
        <begin position="1"/>
        <end position="90"/>
    </location>
</feature>
<protein>
    <submittedName>
        <fullName evidence="2">Uncharacterized protein</fullName>
    </submittedName>
</protein>
<sequence length="90" mass="10473">MQMLLLQLRREEGRHLRKSLSKTKDKKPQAQKKNESEGKGKKLPTKVRQKETMKRKREESSPDLFDESDFVSDKGPCSSRSKRKDGKELA</sequence>
<proteinExistence type="predicted"/>
<evidence type="ECO:0000313" key="2">
    <source>
        <dbReference type="EMBL" id="KAG5631489.1"/>
    </source>
</evidence>
<feature type="compositionally biased region" description="Basic and acidic residues" evidence="1">
    <location>
        <begin position="22"/>
        <end position="40"/>
    </location>
</feature>